<evidence type="ECO:0000256" key="3">
    <source>
        <dbReference type="PIRSR" id="PIRSR603782-2"/>
    </source>
</evidence>
<evidence type="ECO:0000313" key="5">
    <source>
        <dbReference type="EMBL" id="MYN45645.1"/>
    </source>
</evidence>
<dbReference type="Pfam" id="PF02630">
    <property type="entry name" value="SCO1-SenC"/>
    <property type="match status" value="1"/>
</dbReference>
<comment type="similarity">
    <text evidence="1">Belongs to the SCO1/2 family.</text>
</comment>
<feature type="signal peptide" evidence="4">
    <location>
        <begin position="1"/>
        <end position="32"/>
    </location>
</feature>
<keyword evidence="6" id="KW-1185">Reference proteome</keyword>
<organism evidence="5 6">
    <name type="scientific">Duganella fentianensis</name>
    <dbReference type="NCBI Taxonomy" id="2692177"/>
    <lineage>
        <taxon>Bacteria</taxon>
        <taxon>Pseudomonadati</taxon>
        <taxon>Pseudomonadota</taxon>
        <taxon>Betaproteobacteria</taxon>
        <taxon>Burkholderiales</taxon>
        <taxon>Oxalobacteraceae</taxon>
        <taxon>Telluria group</taxon>
        <taxon>Duganella</taxon>
    </lineage>
</organism>
<dbReference type="PANTHER" id="PTHR12151:SF25">
    <property type="entry name" value="LINALOOL DEHYDRATASE_ISOMERASE DOMAIN-CONTAINING PROTEIN"/>
    <property type="match status" value="1"/>
</dbReference>
<gene>
    <name evidence="5" type="ORF">GTP23_11355</name>
</gene>
<accession>A0A845I1J4</accession>
<keyword evidence="2" id="KW-0186">Copper</keyword>
<dbReference type="Gene3D" id="3.40.30.10">
    <property type="entry name" value="Glutaredoxin"/>
    <property type="match status" value="1"/>
</dbReference>
<keyword evidence="3" id="KW-1015">Disulfide bond</keyword>
<dbReference type="CDD" id="cd02968">
    <property type="entry name" value="SCO"/>
    <property type="match status" value="1"/>
</dbReference>
<feature type="chain" id="PRO_5032547235" evidence="4">
    <location>
        <begin position="33"/>
        <end position="228"/>
    </location>
</feature>
<dbReference type="PANTHER" id="PTHR12151">
    <property type="entry name" value="ELECTRON TRANSPORT PROTIN SCO1/SENC FAMILY MEMBER"/>
    <property type="match status" value="1"/>
</dbReference>
<evidence type="ECO:0000256" key="1">
    <source>
        <dbReference type="ARBA" id="ARBA00010996"/>
    </source>
</evidence>
<proteinExistence type="inferred from homology"/>
<keyword evidence="4" id="KW-0732">Signal</keyword>
<feature type="binding site" evidence="2">
    <location>
        <position position="187"/>
    </location>
    <ligand>
        <name>Cu cation</name>
        <dbReference type="ChEBI" id="CHEBI:23378"/>
    </ligand>
</feature>
<dbReference type="GO" id="GO:0046872">
    <property type="term" value="F:metal ion binding"/>
    <property type="evidence" value="ECO:0007669"/>
    <property type="project" value="UniProtKB-KW"/>
</dbReference>
<feature type="binding site" evidence="2">
    <location>
        <position position="99"/>
    </location>
    <ligand>
        <name>Cu cation</name>
        <dbReference type="ChEBI" id="CHEBI:23378"/>
    </ligand>
</feature>
<name>A0A845I1J4_9BURK</name>
<protein>
    <submittedName>
        <fullName evidence="5">SCO family protein</fullName>
    </submittedName>
</protein>
<feature type="disulfide bond" description="Redox-active" evidence="3">
    <location>
        <begin position="99"/>
        <end position="103"/>
    </location>
</feature>
<dbReference type="PROSITE" id="PS51257">
    <property type="entry name" value="PROKAR_LIPOPROTEIN"/>
    <property type="match status" value="1"/>
</dbReference>
<evidence type="ECO:0000313" key="6">
    <source>
        <dbReference type="Proteomes" id="UP000444316"/>
    </source>
</evidence>
<dbReference type="EMBL" id="WWCL01000002">
    <property type="protein sequence ID" value="MYN45645.1"/>
    <property type="molecule type" value="Genomic_DNA"/>
</dbReference>
<dbReference type="InterPro" id="IPR003782">
    <property type="entry name" value="SCO1/SenC"/>
</dbReference>
<evidence type="ECO:0000256" key="4">
    <source>
        <dbReference type="SAM" id="SignalP"/>
    </source>
</evidence>
<dbReference type="InterPro" id="IPR036249">
    <property type="entry name" value="Thioredoxin-like_sf"/>
</dbReference>
<keyword evidence="2" id="KW-0479">Metal-binding</keyword>
<dbReference type="SUPFAM" id="SSF52833">
    <property type="entry name" value="Thioredoxin-like"/>
    <property type="match status" value="1"/>
</dbReference>
<evidence type="ECO:0000256" key="2">
    <source>
        <dbReference type="PIRSR" id="PIRSR603782-1"/>
    </source>
</evidence>
<sequence>MKPSASRPAVRQLGRGLAALLLSAAACHGAYAGADTGRSAAVSTPPAAAAASAAASTSALPGNSLYQLDISLTDASNQRFNLRDMAGTPVLVTMFYGDCNAACPIIIETLKRTVEALGPNASKLRVLMVSLDPFNDSPAGLAQLVKNKQLDPQRFRLAVAKDESQTRMLAGALQIKFRQLGDGVINHTTRVALLDGSGLTKAVSTRLDTTPDAEFVKQINSLLKTVKN</sequence>
<dbReference type="AlphaFoldDB" id="A0A845I1J4"/>
<feature type="binding site" evidence="2">
    <location>
        <position position="103"/>
    </location>
    <ligand>
        <name>Cu cation</name>
        <dbReference type="ChEBI" id="CHEBI:23378"/>
    </ligand>
</feature>
<dbReference type="Proteomes" id="UP000444316">
    <property type="component" value="Unassembled WGS sequence"/>
</dbReference>
<comment type="caution">
    <text evidence="5">The sequence shown here is derived from an EMBL/GenBank/DDBJ whole genome shotgun (WGS) entry which is preliminary data.</text>
</comment>
<reference evidence="5" key="1">
    <citation type="submission" date="2019-12" db="EMBL/GenBank/DDBJ databases">
        <title>Novel species isolated from a subtropical stream in China.</title>
        <authorList>
            <person name="Lu H."/>
        </authorList>
    </citation>
    <scope>NUCLEOTIDE SEQUENCE [LARGE SCALE GENOMIC DNA]</scope>
    <source>
        <strain evidence="5">FT93W</strain>
    </source>
</reference>